<feature type="domain" description="LamG-like jellyroll fold" evidence="4">
    <location>
        <begin position="913"/>
        <end position="1052"/>
    </location>
</feature>
<reference evidence="5 6" key="1">
    <citation type="submission" date="2020-03" db="EMBL/GenBank/DDBJ databases">
        <title>Isolation and identification of active actinomycetes.</title>
        <authorList>
            <person name="Sun X."/>
        </authorList>
    </citation>
    <scope>NUCLEOTIDE SEQUENCE [LARGE SCALE GENOMIC DNA]</scope>
    <source>
        <strain evidence="5 6">NEAU-D13</strain>
    </source>
</reference>
<name>A0A7C9RPF4_9PSEU</name>
<protein>
    <submittedName>
        <fullName evidence="5">LamG domain-containing protein</fullName>
    </submittedName>
</protein>
<dbReference type="GO" id="GO:0006955">
    <property type="term" value="P:immune response"/>
    <property type="evidence" value="ECO:0007669"/>
    <property type="project" value="InterPro"/>
</dbReference>
<evidence type="ECO:0000256" key="2">
    <source>
        <dbReference type="ARBA" id="ARBA00023157"/>
    </source>
</evidence>
<dbReference type="Gene3D" id="2.60.120.200">
    <property type="match status" value="3"/>
</dbReference>
<dbReference type="InterPro" id="IPR006558">
    <property type="entry name" value="LamG-like"/>
</dbReference>
<feature type="domain" description="LamG-like jellyroll fold" evidence="4">
    <location>
        <begin position="1120"/>
        <end position="1260"/>
    </location>
</feature>
<feature type="region of interest" description="Disordered" evidence="3">
    <location>
        <begin position="646"/>
        <end position="675"/>
    </location>
</feature>
<evidence type="ECO:0000313" key="5">
    <source>
        <dbReference type="EMBL" id="NGY59106.1"/>
    </source>
</evidence>
<organism evidence="5 6">
    <name type="scientific">Lentzea alba</name>
    <dbReference type="NCBI Taxonomy" id="2714351"/>
    <lineage>
        <taxon>Bacteria</taxon>
        <taxon>Bacillati</taxon>
        <taxon>Actinomycetota</taxon>
        <taxon>Actinomycetes</taxon>
        <taxon>Pseudonocardiales</taxon>
        <taxon>Pseudonocardiaceae</taxon>
        <taxon>Lentzea</taxon>
    </lineage>
</organism>
<dbReference type="InterPro" id="IPR042837">
    <property type="entry name" value="PTX3"/>
</dbReference>
<evidence type="ECO:0000313" key="6">
    <source>
        <dbReference type="Proteomes" id="UP000481360"/>
    </source>
</evidence>
<dbReference type="RefSeq" id="WP_166045172.1">
    <property type="nucleotide sequence ID" value="NZ_JAAMPJ010000002.1"/>
</dbReference>
<dbReference type="Pfam" id="PF13385">
    <property type="entry name" value="Laminin_G_3"/>
    <property type="match status" value="3"/>
</dbReference>
<dbReference type="InterPro" id="IPR013320">
    <property type="entry name" value="ConA-like_dom_sf"/>
</dbReference>
<dbReference type="EMBL" id="JAAMPJ010000002">
    <property type="protein sequence ID" value="NGY59106.1"/>
    <property type="molecule type" value="Genomic_DNA"/>
</dbReference>
<feature type="domain" description="LamG-like jellyroll fold" evidence="4">
    <location>
        <begin position="706"/>
        <end position="845"/>
    </location>
</feature>
<evidence type="ECO:0000256" key="3">
    <source>
        <dbReference type="SAM" id="MobiDB-lite"/>
    </source>
</evidence>
<dbReference type="SUPFAM" id="SSF49899">
    <property type="entry name" value="Concanavalin A-like lectins/glucanases"/>
    <property type="match status" value="3"/>
</dbReference>
<dbReference type="SMART" id="SM00560">
    <property type="entry name" value="LamGL"/>
    <property type="match status" value="3"/>
</dbReference>
<feature type="region of interest" description="Disordered" evidence="3">
    <location>
        <begin position="1"/>
        <end position="35"/>
    </location>
</feature>
<dbReference type="Proteomes" id="UP000481360">
    <property type="component" value="Unassembled WGS sequence"/>
</dbReference>
<dbReference type="PANTHER" id="PTHR46943">
    <property type="entry name" value="PENTRAXIN-RELATED PROTEIN PTX3"/>
    <property type="match status" value="1"/>
</dbReference>
<dbReference type="PANTHER" id="PTHR46943:SF1">
    <property type="entry name" value="PENTRAXIN-RELATED PROTEIN PTX3"/>
    <property type="match status" value="1"/>
</dbReference>
<gene>
    <name evidence="5" type="ORF">G7043_09225</name>
</gene>
<evidence type="ECO:0000259" key="4">
    <source>
        <dbReference type="SMART" id="SM00560"/>
    </source>
</evidence>
<comment type="caution">
    <text evidence="5">The sequence shown here is derived from an EMBL/GenBank/DDBJ whole genome shotgun (WGS) entry which is preliminary data.</text>
</comment>
<keyword evidence="6" id="KW-1185">Reference proteome</keyword>
<feature type="region of interest" description="Disordered" evidence="3">
    <location>
        <begin position="200"/>
        <end position="221"/>
    </location>
</feature>
<accession>A0A7C9RPF4</accession>
<keyword evidence="2" id="KW-1015">Disulfide bond</keyword>
<evidence type="ECO:0000256" key="1">
    <source>
        <dbReference type="ARBA" id="ARBA00022729"/>
    </source>
</evidence>
<dbReference type="AlphaFoldDB" id="A0A7C9RPF4"/>
<sequence length="1268" mass="134115">MAVVGLGGLPAAQAGPSPAKAKAADGPVEVVSETTERSRVFANPDGTRTLETSPQPVRVKKNGEWTAVDTSLHKRADGGVEAKATTADVVFSGGKDAPLVRMTKGDKNIALSWPKALPAPTLAGDSATYAEVEPGIDLVVHAKPEGFSQVLVVKNKEAAKSSLLQRVKFDASTKGLKLGKDEAGNAKVTDDSGNNVFTSASPLMWDSSSEDEKSTTKGPAAGAKRAFMETVVGANAVEVIPDQGMLTASDTAYPVYVDPPLDAGRLGGTELWGQAPGDTNWNQWYEGVARAGRENGDKVTVRSAWTFDIERLRGKVIKTATLITTQVSAYNCTKSFVNLWRTSVVGAGSNWNNVGWLNRQSGTDTKCVNNSAKMGIDFDAVSAVSAAASEQNTTQVSLGLWAGDETTNNGWRKFETNPVLHVTYNTRPKPPSELKVDGVDCAVGDKRPFIRNANPEFSARLVDDDGSENPILNARFYWGLVGGPDKGSEGVGGVPNGGIARQRQAAGTFAHGGKYGWSAAAGDNYDLSDRSGFCEFEVDTEQPGRPPIVMSTDFPSDDEFHGYAGTVGSFTLDANGVADVKGFYYGYENPPANWAPADNLGGKATVKVTARHLGRNTLYVQSVDRAGNVNVAQPVAYRFQTDQQRPSKNRWLLDGNGDDLADAPHPLTSSSSGVTWVAGRDGQAAQLNRAQKGILSTSDTGVNTGQSFSVAAWVKLDQKGDWNNAVSQDGNRNSAFSLQYSHSLGKWAFNTPSKDTDGAPESWVASTRPAETGVWTRLIGVYDAATEEIKLYVDGVYQGAAKRQTPWDATGDLVVGRGKQNGNPISFWGGAVDDVALFDRALVAEDIAELSNRPAVMEAHWAFDEAAQQGPATKLHSGATWTAGRPGQGINALALNGDKGHLSATTPAVRTDQSFSVVAWVKLDRKGSWFNAVSQDGSTNSGFVLQYSHSSDRWSFDMPNTDTNSPQETWVNSTAVAQTGVWTHLVGVYDHAAQQMRLYMNGSASAPVSKVSTWNAAGNLQVGRGKLNGADFGFFPGTVEGAQVYTRALTAGDVAVALNSGQPPADAAFGLSSAGKLASEETGEHGATLLGGASLGDGALMLDGDSGYATTAGPVVRTDQSFSVAARVRLDRTNGYFPVMAQSGGHVSGFYLEYSKDAGTWVFSMVEPDRVGPAEHAVVAIDPVFVGEKVHLAAVYDASASELRIYINGVPQGAPGKHTSTWHANGPLLIGQGKFNDGLLDEFPGKVFDARLYQGVLTPSEIATLAAG</sequence>
<proteinExistence type="predicted"/>
<keyword evidence="1" id="KW-0732">Signal</keyword>